<feature type="region of interest" description="Disordered" evidence="1">
    <location>
        <begin position="1"/>
        <end position="45"/>
    </location>
</feature>
<keyword evidence="3" id="KW-1185">Reference proteome</keyword>
<reference evidence="2 3" key="1">
    <citation type="submission" date="2020-08" db="EMBL/GenBank/DDBJ databases">
        <title>Genomic Encyclopedia of Type Strains, Phase IV (KMG-IV): sequencing the most valuable type-strain genomes for metagenomic binning, comparative biology and taxonomic classification.</title>
        <authorList>
            <person name="Goeker M."/>
        </authorList>
    </citation>
    <scope>NUCLEOTIDE SEQUENCE [LARGE SCALE GENOMIC DNA]</scope>
    <source>
        <strain evidence="2 3">DSM 23447</strain>
    </source>
</reference>
<dbReference type="EMBL" id="JACIEW010000002">
    <property type="protein sequence ID" value="MBB4051505.1"/>
    <property type="molecule type" value="Genomic_DNA"/>
</dbReference>
<feature type="compositionally biased region" description="Low complexity" evidence="1">
    <location>
        <begin position="8"/>
        <end position="17"/>
    </location>
</feature>
<evidence type="ECO:0000313" key="3">
    <source>
        <dbReference type="Proteomes" id="UP000547011"/>
    </source>
</evidence>
<accession>A0A7W6IM65</accession>
<evidence type="ECO:0000313" key="2">
    <source>
        <dbReference type="EMBL" id="MBB4051505.1"/>
    </source>
</evidence>
<comment type="caution">
    <text evidence="2">The sequence shown here is derived from an EMBL/GenBank/DDBJ whole genome shotgun (WGS) entry which is preliminary data.</text>
</comment>
<gene>
    <name evidence="2" type="ORF">GGR20_001141</name>
</gene>
<dbReference type="RefSeq" id="WP_183310256.1">
    <property type="nucleotide sequence ID" value="NZ_JACIEW010000002.1"/>
</dbReference>
<organism evidence="2 3">
    <name type="scientific">Devosia subaequoris</name>
    <dbReference type="NCBI Taxonomy" id="395930"/>
    <lineage>
        <taxon>Bacteria</taxon>
        <taxon>Pseudomonadati</taxon>
        <taxon>Pseudomonadota</taxon>
        <taxon>Alphaproteobacteria</taxon>
        <taxon>Hyphomicrobiales</taxon>
        <taxon>Devosiaceae</taxon>
        <taxon>Devosia</taxon>
    </lineage>
</organism>
<evidence type="ECO:0008006" key="4">
    <source>
        <dbReference type="Google" id="ProtNLM"/>
    </source>
</evidence>
<proteinExistence type="predicted"/>
<dbReference type="GO" id="GO:0044781">
    <property type="term" value="P:bacterial-type flagellum organization"/>
    <property type="evidence" value="ECO:0007669"/>
    <property type="project" value="InterPro"/>
</dbReference>
<name>A0A7W6IM65_9HYPH</name>
<protein>
    <recommendedName>
        <fullName evidence="4">Flagellar assembly protein FliX</fullName>
    </recommendedName>
</protein>
<sequence>MRIDAPNRSSSVSGRSSTGKAGNGPAFVPVGEQGPQRVNATAPSTPTTGIDAILALQANGDYSESRRKALKKGTRLLDLLEDMKADLLIGRVAPERLDTMATQLGNLRERVEPELDAVLDEIELRVLVELAKLGRYPQI</sequence>
<dbReference type="InterPro" id="IPR019704">
    <property type="entry name" value="Flagellar_assmbl_FliX_class2"/>
</dbReference>
<feature type="compositionally biased region" description="Polar residues" evidence="1">
    <location>
        <begin position="36"/>
        <end position="45"/>
    </location>
</feature>
<dbReference type="AlphaFoldDB" id="A0A7W6IM65"/>
<dbReference type="Proteomes" id="UP000547011">
    <property type="component" value="Unassembled WGS sequence"/>
</dbReference>
<evidence type="ECO:0000256" key="1">
    <source>
        <dbReference type="SAM" id="MobiDB-lite"/>
    </source>
</evidence>
<dbReference type="Pfam" id="PF10768">
    <property type="entry name" value="FliX"/>
    <property type="match status" value="1"/>
</dbReference>